<evidence type="ECO:0000313" key="1">
    <source>
        <dbReference type="EMBL" id="MBB5716823.1"/>
    </source>
</evidence>
<reference evidence="1 2" key="1">
    <citation type="submission" date="2020-08" db="EMBL/GenBank/DDBJ databases">
        <title>Genomic Encyclopedia of Type Strains, Phase IV (KMG-IV): sequencing the most valuable type-strain genomes for metagenomic binning, comparative biology and taxonomic classification.</title>
        <authorList>
            <person name="Goeker M."/>
        </authorList>
    </citation>
    <scope>NUCLEOTIDE SEQUENCE [LARGE SCALE GENOMIC DNA]</scope>
    <source>
        <strain evidence="1 2">DSM 100044</strain>
    </source>
</reference>
<accession>A0A7W9BGP1</accession>
<gene>
    <name evidence="1" type="ORF">FHS94_003695</name>
</gene>
<comment type="caution">
    <text evidence="1">The sequence shown here is derived from an EMBL/GenBank/DDBJ whole genome shotgun (WGS) entry which is preliminary data.</text>
</comment>
<sequence length="159" mass="17288">MEVIAAKRAHLARLANEGGAAGEQQAILSMEQWVPRPKGPGLRVLLEELAETGIVIKASSFDALAIPHPIDLADRTQVRACLSTITFVEIKAANQPRVQPDFAGFFFALTESEIAAADQLGSRHRVALFNKLTGELLLTSVSEILARTKSMNWQLSVQL</sequence>
<dbReference type="RefSeq" id="WP_184060427.1">
    <property type="nucleotide sequence ID" value="NZ_JACIJK010000015.1"/>
</dbReference>
<dbReference type="AlphaFoldDB" id="A0A7W9BGP1"/>
<protein>
    <submittedName>
        <fullName evidence="1">Uncharacterized protein</fullName>
    </submittedName>
</protein>
<dbReference type="Proteomes" id="UP000546200">
    <property type="component" value="Unassembled WGS sequence"/>
</dbReference>
<evidence type="ECO:0000313" key="2">
    <source>
        <dbReference type="Proteomes" id="UP000546200"/>
    </source>
</evidence>
<keyword evidence="2" id="KW-1185">Reference proteome</keyword>
<name>A0A7W9BGP1_9SPHN</name>
<organism evidence="1 2">
    <name type="scientific">Sphingomonas aerophila</name>
    <dbReference type="NCBI Taxonomy" id="1344948"/>
    <lineage>
        <taxon>Bacteria</taxon>
        <taxon>Pseudomonadati</taxon>
        <taxon>Pseudomonadota</taxon>
        <taxon>Alphaproteobacteria</taxon>
        <taxon>Sphingomonadales</taxon>
        <taxon>Sphingomonadaceae</taxon>
        <taxon>Sphingomonas</taxon>
    </lineage>
</organism>
<proteinExistence type="predicted"/>
<dbReference type="EMBL" id="JACIJK010000015">
    <property type="protein sequence ID" value="MBB5716823.1"/>
    <property type="molecule type" value="Genomic_DNA"/>
</dbReference>